<comment type="function">
    <text evidence="5">Catalyzes the phosphorylation of the 3'-hydroxyl group of dephosphocoenzyme A to form coenzyme A.</text>
</comment>
<dbReference type="SUPFAM" id="SSF52540">
    <property type="entry name" value="P-loop containing nucleoside triphosphate hydrolases"/>
    <property type="match status" value="1"/>
</dbReference>
<keyword evidence="5 7" id="KW-0808">Transferase</keyword>
<proteinExistence type="inferred from homology"/>
<gene>
    <name evidence="5 7" type="primary">coaE</name>
    <name evidence="7" type="ORF">ACFSTE_22380</name>
</gene>
<comment type="similarity">
    <text evidence="1 5">Belongs to the CoaE family.</text>
</comment>
<feature type="binding site" evidence="5">
    <location>
        <begin position="11"/>
        <end position="16"/>
    </location>
    <ligand>
        <name>ATP</name>
        <dbReference type="ChEBI" id="CHEBI:30616"/>
    </ligand>
</feature>
<evidence type="ECO:0000256" key="3">
    <source>
        <dbReference type="ARBA" id="ARBA00022840"/>
    </source>
</evidence>
<evidence type="ECO:0000256" key="6">
    <source>
        <dbReference type="NCBIfam" id="TIGR00152"/>
    </source>
</evidence>
<reference evidence="8" key="1">
    <citation type="journal article" date="2019" name="Int. J. Syst. Evol. Microbiol.">
        <title>The Global Catalogue of Microorganisms (GCM) 10K type strain sequencing project: providing services to taxonomists for standard genome sequencing and annotation.</title>
        <authorList>
            <consortium name="The Broad Institute Genomics Platform"/>
            <consortium name="The Broad Institute Genome Sequencing Center for Infectious Disease"/>
            <person name="Wu L."/>
            <person name="Ma J."/>
        </authorList>
    </citation>
    <scope>NUCLEOTIDE SEQUENCE [LARGE SCALE GENOMIC DNA]</scope>
    <source>
        <strain evidence="8">KCTC 42423</strain>
    </source>
</reference>
<evidence type="ECO:0000256" key="4">
    <source>
        <dbReference type="ARBA" id="ARBA00022993"/>
    </source>
</evidence>
<sequence>MKVVGLTGGIGSGKSTIANMFQDMGIAVYIADKEAKQLMNTDETLQAAIVDLLGEKAYQDGALNRAYIANKVFRDKALLEALNSIVHPAVAKDFNNWKNKQKGQYVIKEAAILFENGGYKKCDYTILVVVPEEERIRRVMQRDNTTEEQVKDRMKNQWTDDQKVPFADFVIRNNNLKNTHDQVQKIHNKIILLSSCE</sequence>
<dbReference type="EC" id="2.7.1.24" evidence="5 6"/>
<dbReference type="Pfam" id="PF01121">
    <property type="entry name" value="CoaE"/>
    <property type="match status" value="1"/>
</dbReference>
<dbReference type="EMBL" id="JBHULX010000048">
    <property type="protein sequence ID" value="MFD2593602.1"/>
    <property type="molecule type" value="Genomic_DNA"/>
</dbReference>
<evidence type="ECO:0000256" key="2">
    <source>
        <dbReference type="ARBA" id="ARBA00022741"/>
    </source>
</evidence>
<keyword evidence="3 5" id="KW-0067">ATP-binding</keyword>
<keyword evidence="5" id="KW-0963">Cytoplasm</keyword>
<dbReference type="Proteomes" id="UP001597459">
    <property type="component" value="Unassembled WGS sequence"/>
</dbReference>
<comment type="subcellular location">
    <subcellularLocation>
        <location evidence="5">Cytoplasm</location>
    </subcellularLocation>
</comment>
<name>A0ABW5NDG9_9FLAO</name>
<accession>A0ABW5NDG9</accession>
<organism evidence="7 8">
    <name type="scientific">Aquimarina hainanensis</name>
    <dbReference type="NCBI Taxonomy" id="1578017"/>
    <lineage>
        <taxon>Bacteria</taxon>
        <taxon>Pseudomonadati</taxon>
        <taxon>Bacteroidota</taxon>
        <taxon>Flavobacteriia</taxon>
        <taxon>Flavobacteriales</taxon>
        <taxon>Flavobacteriaceae</taxon>
        <taxon>Aquimarina</taxon>
    </lineage>
</organism>
<evidence type="ECO:0000256" key="5">
    <source>
        <dbReference type="HAMAP-Rule" id="MF_00376"/>
    </source>
</evidence>
<keyword evidence="8" id="KW-1185">Reference proteome</keyword>
<dbReference type="HAMAP" id="MF_00376">
    <property type="entry name" value="Dephospho_CoA_kinase"/>
    <property type="match status" value="1"/>
</dbReference>
<dbReference type="GO" id="GO:0004140">
    <property type="term" value="F:dephospho-CoA kinase activity"/>
    <property type="evidence" value="ECO:0007669"/>
    <property type="project" value="UniProtKB-EC"/>
</dbReference>
<keyword evidence="5 7" id="KW-0418">Kinase</keyword>
<keyword evidence="2 5" id="KW-0547">Nucleotide-binding</keyword>
<dbReference type="CDD" id="cd02022">
    <property type="entry name" value="DPCK"/>
    <property type="match status" value="1"/>
</dbReference>
<comment type="caution">
    <text evidence="7">The sequence shown here is derived from an EMBL/GenBank/DDBJ whole genome shotgun (WGS) entry which is preliminary data.</text>
</comment>
<dbReference type="PANTHER" id="PTHR10695">
    <property type="entry name" value="DEPHOSPHO-COA KINASE-RELATED"/>
    <property type="match status" value="1"/>
</dbReference>
<comment type="catalytic activity">
    <reaction evidence="5">
        <text>3'-dephospho-CoA + ATP = ADP + CoA + H(+)</text>
        <dbReference type="Rhea" id="RHEA:18245"/>
        <dbReference type="ChEBI" id="CHEBI:15378"/>
        <dbReference type="ChEBI" id="CHEBI:30616"/>
        <dbReference type="ChEBI" id="CHEBI:57287"/>
        <dbReference type="ChEBI" id="CHEBI:57328"/>
        <dbReference type="ChEBI" id="CHEBI:456216"/>
        <dbReference type="EC" id="2.7.1.24"/>
    </reaction>
</comment>
<evidence type="ECO:0000313" key="8">
    <source>
        <dbReference type="Proteomes" id="UP001597459"/>
    </source>
</evidence>
<evidence type="ECO:0000256" key="1">
    <source>
        <dbReference type="ARBA" id="ARBA00009018"/>
    </source>
</evidence>
<dbReference type="NCBIfam" id="TIGR00152">
    <property type="entry name" value="dephospho-CoA kinase"/>
    <property type="match status" value="1"/>
</dbReference>
<dbReference type="RefSeq" id="WP_378253940.1">
    <property type="nucleotide sequence ID" value="NZ_JBHSJV010000001.1"/>
</dbReference>
<dbReference type="PANTHER" id="PTHR10695:SF46">
    <property type="entry name" value="BIFUNCTIONAL COENZYME A SYNTHASE-RELATED"/>
    <property type="match status" value="1"/>
</dbReference>
<comment type="pathway">
    <text evidence="5">Cofactor biosynthesis; coenzyme A biosynthesis; CoA from (R)-pantothenate: step 5/5.</text>
</comment>
<dbReference type="Gene3D" id="3.40.50.300">
    <property type="entry name" value="P-loop containing nucleotide triphosphate hydrolases"/>
    <property type="match status" value="1"/>
</dbReference>
<dbReference type="InterPro" id="IPR001977">
    <property type="entry name" value="Depp_CoAkinase"/>
</dbReference>
<dbReference type="PROSITE" id="PS51219">
    <property type="entry name" value="DPCK"/>
    <property type="match status" value="1"/>
</dbReference>
<dbReference type="InterPro" id="IPR027417">
    <property type="entry name" value="P-loop_NTPase"/>
</dbReference>
<keyword evidence="4 5" id="KW-0173">Coenzyme A biosynthesis</keyword>
<protein>
    <recommendedName>
        <fullName evidence="5 6">Dephospho-CoA kinase</fullName>
        <ecNumber evidence="5 6">2.7.1.24</ecNumber>
    </recommendedName>
    <alternativeName>
        <fullName evidence="5">Dephosphocoenzyme A kinase</fullName>
    </alternativeName>
</protein>
<evidence type="ECO:0000313" key="7">
    <source>
        <dbReference type="EMBL" id="MFD2593602.1"/>
    </source>
</evidence>